<dbReference type="InterPro" id="IPR035965">
    <property type="entry name" value="PAS-like_dom_sf"/>
</dbReference>
<gene>
    <name evidence="3" type="ORF">RD2015_183</name>
</gene>
<dbReference type="InterPro" id="IPR024478">
    <property type="entry name" value="HlyB_4HB_MCP"/>
</dbReference>
<feature type="compositionally biased region" description="Polar residues" evidence="1">
    <location>
        <begin position="538"/>
        <end position="550"/>
    </location>
</feature>
<dbReference type="RefSeq" id="WP_058933285.1">
    <property type="nucleotide sequence ID" value="NZ_CP013729.1"/>
</dbReference>
<dbReference type="Proteomes" id="UP000060699">
    <property type="component" value="Chromosome"/>
</dbReference>
<dbReference type="KEGG" id="rdp:RD2015_183"/>
<dbReference type="NCBIfam" id="TIGR00229">
    <property type="entry name" value="sensory_box"/>
    <property type="match status" value="1"/>
</dbReference>
<dbReference type="Gene3D" id="3.30.450.20">
    <property type="entry name" value="PAS domain"/>
    <property type="match status" value="1"/>
</dbReference>
<dbReference type="Pfam" id="PF13185">
    <property type="entry name" value="GAF_2"/>
    <property type="match status" value="1"/>
</dbReference>
<evidence type="ECO:0000256" key="1">
    <source>
        <dbReference type="SAM" id="MobiDB-lite"/>
    </source>
</evidence>
<protein>
    <submittedName>
        <fullName evidence="3">Uncharacterized protein</fullName>
    </submittedName>
</protein>
<evidence type="ECO:0000313" key="3">
    <source>
        <dbReference type="EMBL" id="ALV04688.1"/>
    </source>
</evidence>
<feature type="region of interest" description="Disordered" evidence="1">
    <location>
        <begin position="538"/>
        <end position="559"/>
    </location>
</feature>
<dbReference type="EMBL" id="CP013729">
    <property type="protein sequence ID" value="ALV04688.1"/>
    <property type="molecule type" value="Genomic_DNA"/>
</dbReference>
<dbReference type="Pfam" id="PF12729">
    <property type="entry name" value="4HB_MCP_1"/>
    <property type="match status" value="1"/>
</dbReference>
<dbReference type="STRING" id="76731.RD2015_183"/>
<dbReference type="InterPro" id="IPR003018">
    <property type="entry name" value="GAF"/>
</dbReference>
<keyword evidence="2" id="KW-1133">Transmembrane helix</keyword>
<dbReference type="SUPFAM" id="SSF55781">
    <property type="entry name" value="GAF domain-like"/>
    <property type="match status" value="1"/>
</dbReference>
<dbReference type="SMART" id="SM00091">
    <property type="entry name" value="PAS"/>
    <property type="match status" value="1"/>
</dbReference>
<dbReference type="CDD" id="cd00130">
    <property type="entry name" value="PAS"/>
    <property type="match status" value="1"/>
</dbReference>
<feature type="transmembrane region" description="Helical" evidence="2">
    <location>
        <begin position="182"/>
        <end position="202"/>
    </location>
</feature>
<organism evidence="3 4">
    <name type="scientific">Roseateles depolymerans</name>
    <dbReference type="NCBI Taxonomy" id="76731"/>
    <lineage>
        <taxon>Bacteria</taxon>
        <taxon>Pseudomonadati</taxon>
        <taxon>Pseudomonadota</taxon>
        <taxon>Betaproteobacteria</taxon>
        <taxon>Burkholderiales</taxon>
        <taxon>Sphaerotilaceae</taxon>
        <taxon>Roseateles</taxon>
    </lineage>
</organism>
<dbReference type="InterPro" id="IPR029016">
    <property type="entry name" value="GAF-like_dom_sf"/>
</dbReference>
<sequence length="559" mass="61251">MPIAVTGLSMRNRLLLTLVLSLVLVAASALLGLWQTQRMADTTESLYADRLVPLSLLREMARDLGPQGLGGVINPVVGIRTKGSDRDAQRLAEALRRQWQAYLGTRLDTTEDVLAQRLQPQLDSLLGEVVTASQASPDDIRELNRLRLAVMRQVDDLAGFQLSQARLDTERTREATGDAARLGVVLVSVTALLCGLMVWTVWWRYDEERRAGADARERLHRMYQALSQTNQLIVQREAVLALGPSAEQTLFEGLCRICVETGHSRVANVVLQDGSQYVRAASAGDVERWMPGAPPRWTQDSAFGQSSVSTRAILSGSHQVINRPLQDPRVIQPGAPVVPPGVEGLAAFPLRRNGQVIGALSVLAGEPDFFDETVLRLFDEMTDDLSFALDNLTRERERAQALVTAREAGDELRNLMQAMPVHMALTRLPDGAVLAINDAMCRRYGITREEALGRRLVDLGVGLLPSYRQRYYELLQQHMDVVGLPVRANTRDGRVLTSRVYARRVRYHGQDCVIGCSVDLDDTTDGAAALAAVMPKAGTTNTGSGAQSPGESLHADPQS</sequence>
<dbReference type="InterPro" id="IPR000014">
    <property type="entry name" value="PAS"/>
</dbReference>
<evidence type="ECO:0000256" key="2">
    <source>
        <dbReference type="SAM" id="Phobius"/>
    </source>
</evidence>
<dbReference type="SUPFAM" id="SSF55785">
    <property type="entry name" value="PYP-like sensor domain (PAS domain)"/>
    <property type="match status" value="1"/>
</dbReference>
<keyword evidence="2" id="KW-0812">Transmembrane</keyword>
<evidence type="ECO:0000313" key="4">
    <source>
        <dbReference type="Proteomes" id="UP000060699"/>
    </source>
</evidence>
<keyword evidence="2" id="KW-0472">Membrane</keyword>
<name>A0A0U3N808_9BURK</name>
<dbReference type="PROSITE" id="PS50112">
    <property type="entry name" value="PAS"/>
    <property type="match status" value="1"/>
</dbReference>
<dbReference type="AlphaFoldDB" id="A0A0U3N808"/>
<reference evidence="3 4" key="1">
    <citation type="submission" date="2015-12" db="EMBL/GenBank/DDBJ databases">
        <title>Complete genome of Roseateles depolymerans KCTC 42856.</title>
        <authorList>
            <person name="Kim K.M."/>
        </authorList>
    </citation>
    <scope>NUCLEOTIDE SEQUENCE [LARGE SCALE GENOMIC DNA]</scope>
    <source>
        <strain evidence="3 4">KCTC 42856</strain>
    </source>
</reference>
<dbReference type="Gene3D" id="3.30.450.40">
    <property type="match status" value="1"/>
</dbReference>
<accession>A0A0U3N808</accession>
<keyword evidence="4" id="KW-1185">Reference proteome</keyword>
<proteinExistence type="predicted"/>